<sequence length="296" mass="31218">MTTQTDWQQRIEASFGDGPAHPGPAPLIEAGHRALRRRRTAIAASTLAVLAVAGTAGVVGAAGGGGAAARDVPVASQAPTVAPSPQAASPQPHTPLAESAADVRTATDTEQRRFDPAGPHVEVLPDGEVVVDQQWQVTRLEVESARDDTQRVWGVVARSLDGSETVWMVLDWRLAGEASTTWDEPGKAYARFDDWIRAQLASPTQESPAHLQDGNLVLAPGWTLVLRVPNPTAAADYGQVGDQMAVELRDEDGHSWFALVSADGASIVDPAVLRAPTMEAFLDHVAAQGDNGEGLK</sequence>
<protein>
    <submittedName>
        <fullName evidence="3">Uncharacterized protein</fullName>
    </submittedName>
</protein>
<dbReference type="Proteomes" id="UP000580910">
    <property type="component" value="Unassembled WGS sequence"/>
</dbReference>
<name>A0A7W3J450_9ACTN</name>
<keyword evidence="2" id="KW-0472">Membrane</keyword>
<dbReference type="EMBL" id="JACGXA010000003">
    <property type="protein sequence ID" value="MBA8805971.1"/>
    <property type="molecule type" value="Genomic_DNA"/>
</dbReference>
<feature type="compositionally biased region" description="Low complexity" evidence="1">
    <location>
        <begin position="76"/>
        <end position="91"/>
    </location>
</feature>
<dbReference type="AlphaFoldDB" id="A0A7W3J450"/>
<proteinExistence type="predicted"/>
<accession>A0A7W3J450</accession>
<evidence type="ECO:0000256" key="2">
    <source>
        <dbReference type="SAM" id="Phobius"/>
    </source>
</evidence>
<organism evidence="3 4">
    <name type="scientific">Nocardioides ginsengisegetis</name>
    <dbReference type="NCBI Taxonomy" id="661491"/>
    <lineage>
        <taxon>Bacteria</taxon>
        <taxon>Bacillati</taxon>
        <taxon>Actinomycetota</taxon>
        <taxon>Actinomycetes</taxon>
        <taxon>Propionibacteriales</taxon>
        <taxon>Nocardioidaceae</taxon>
        <taxon>Nocardioides</taxon>
    </lineage>
</organism>
<gene>
    <name evidence="3" type="ORF">FB382_004316</name>
</gene>
<feature type="region of interest" description="Disordered" evidence="1">
    <location>
        <begin position="76"/>
        <end position="121"/>
    </location>
</feature>
<dbReference type="RefSeq" id="WP_182541968.1">
    <property type="nucleotide sequence ID" value="NZ_JACGXA010000003.1"/>
</dbReference>
<evidence type="ECO:0000256" key="1">
    <source>
        <dbReference type="SAM" id="MobiDB-lite"/>
    </source>
</evidence>
<keyword evidence="4" id="KW-1185">Reference proteome</keyword>
<evidence type="ECO:0000313" key="4">
    <source>
        <dbReference type="Proteomes" id="UP000580910"/>
    </source>
</evidence>
<keyword evidence="2" id="KW-1133">Transmembrane helix</keyword>
<evidence type="ECO:0000313" key="3">
    <source>
        <dbReference type="EMBL" id="MBA8805971.1"/>
    </source>
</evidence>
<reference evidence="3 4" key="1">
    <citation type="submission" date="2020-07" db="EMBL/GenBank/DDBJ databases">
        <title>Sequencing the genomes of 1000 actinobacteria strains.</title>
        <authorList>
            <person name="Klenk H.-P."/>
        </authorList>
    </citation>
    <scope>NUCLEOTIDE SEQUENCE [LARGE SCALE GENOMIC DNA]</scope>
    <source>
        <strain evidence="3 4">DSM 21349</strain>
    </source>
</reference>
<feature type="compositionally biased region" description="Basic and acidic residues" evidence="1">
    <location>
        <begin position="105"/>
        <end position="115"/>
    </location>
</feature>
<comment type="caution">
    <text evidence="3">The sequence shown here is derived from an EMBL/GenBank/DDBJ whole genome shotgun (WGS) entry which is preliminary data.</text>
</comment>
<feature type="transmembrane region" description="Helical" evidence="2">
    <location>
        <begin position="41"/>
        <end position="63"/>
    </location>
</feature>
<keyword evidence="2" id="KW-0812">Transmembrane</keyword>